<reference evidence="2" key="1">
    <citation type="submission" date="2023-03" db="EMBL/GenBank/DDBJ databases">
        <title>Massive genome expansion in bonnet fungi (Mycena s.s.) driven by repeated elements and novel gene families across ecological guilds.</title>
        <authorList>
            <consortium name="Lawrence Berkeley National Laboratory"/>
            <person name="Harder C.B."/>
            <person name="Miyauchi S."/>
            <person name="Viragh M."/>
            <person name="Kuo A."/>
            <person name="Thoen E."/>
            <person name="Andreopoulos B."/>
            <person name="Lu D."/>
            <person name="Skrede I."/>
            <person name="Drula E."/>
            <person name="Henrissat B."/>
            <person name="Morin E."/>
            <person name="Kohler A."/>
            <person name="Barry K."/>
            <person name="LaButti K."/>
            <person name="Morin E."/>
            <person name="Salamov A."/>
            <person name="Lipzen A."/>
            <person name="Mereny Z."/>
            <person name="Hegedus B."/>
            <person name="Baldrian P."/>
            <person name="Stursova M."/>
            <person name="Weitz H."/>
            <person name="Taylor A."/>
            <person name="Grigoriev I.V."/>
            <person name="Nagy L.G."/>
            <person name="Martin F."/>
            <person name="Kauserud H."/>
        </authorList>
    </citation>
    <scope>NUCLEOTIDE SEQUENCE</scope>
    <source>
        <strain evidence="2">CBHHK188m</strain>
    </source>
</reference>
<dbReference type="Proteomes" id="UP001215280">
    <property type="component" value="Unassembled WGS sequence"/>
</dbReference>
<organism evidence="2 3">
    <name type="scientific">Mycena maculata</name>
    <dbReference type="NCBI Taxonomy" id="230809"/>
    <lineage>
        <taxon>Eukaryota</taxon>
        <taxon>Fungi</taxon>
        <taxon>Dikarya</taxon>
        <taxon>Basidiomycota</taxon>
        <taxon>Agaricomycotina</taxon>
        <taxon>Agaricomycetes</taxon>
        <taxon>Agaricomycetidae</taxon>
        <taxon>Agaricales</taxon>
        <taxon>Marasmiineae</taxon>
        <taxon>Mycenaceae</taxon>
        <taxon>Mycena</taxon>
    </lineage>
</organism>
<gene>
    <name evidence="2" type="ORF">DFH07DRAFT_855019</name>
</gene>
<name>A0AAD7MN19_9AGAR</name>
<protein>
    <submittedName>
        <fullName evidence="2">Uncharacterized protein</fullName>
    </submittedName>
</protein>
<dbReference type="AlphaFoldDB" id="A0AAD7MN19"/>
<comment type="caution">
    <text evidence="2">The sequence shown here is derived from an EMBL/GenBank/DDBJ whole genome shotgun (WGS) entry which is preliminary data.</text>
</comment>
<feature type="chain" id="PRO_5042148196" evidence="1">
    <location>
        <begin position="27"/>
        <end position="201"/>
    </location>
</feature>
<evidence type="ECO:0000313" key="2">
    <source>
        <dbReference type="EMBL" id="KAJ7724312.1"/>
    </source>
</evidence>
<evidence type="ECO:0000256" key="1">
    <source>
        <dbReference type="SAM" id="SignalP"/>
    </source>
</evidence>
<accession>A0AAD7MN19</accession>
<keyword evidence="1" id="KW-0732">Signal</keyword>
<proteinExistence type="predicted"/>
<dbReference type="EMBL" id="JARJLG010000239">
    <property type="protein sequence ID" value="KAJ7724312.1"/>
    <property type="molecule type" value="Genomic_DNA"/>
</dbReference>
<feature type="signal peptide" evidence="1">
    <location>
        <begin position="1"/>
        <end position="26"/>
    </location>
</feature>
<keyword evidence="3" id="KW-1185">Reference proteome</keyword>
<sequence>MRFAASFLETMHLLLLLAIWPALVAAEIVTLFGLRPNNYPLNVVSLSAGGVGSDGATTYAEDIFRTAVVYGDSLDQATTTVFLPGETVHATLVADASVYRYSRLPAPAADGSDPFGVLETCTLDGGGGAIYVAQGWEDGGETVTTTFTGAAVPFYTLTVDPGSTATSRNAAARLHVPSLIAGVVPCILASNLLARLVCSWL</sequence>
<evidence type="ECO:0000313" key="3">
    <source>
        <dbReference type="Proteomes" id="UP001215280"/>
    </source>
</evidence>